<sequence>MADQGEQPSSRLAGLHHTLSQSIVPMGYIRLPLITIGVTPTTRTLMVQFVIINVPSTFNTMVGRPALYNLKAVTSIYYLYLKFPTRHIGCLKGDQQFSRHYYNLVLSKAKKEKMPVRSSEEGPNKG</sequence>
<proteinExistence type="predicted"/>
<keyword evidence="2" id="KW-1185">Reference proteome</keyword>
<reference evidence="1" key="1">
    <citation type="submission" date="2018-11" db="EMBL/GenBank/DDBJ databases">
        <authorList>
            <person name="Grassa J C."/>
        </authorList>
    </citation>
    <scope>NUCLEOTIDE SEQUENCE [LARGE SCALE GENOMIC DNA]</scope>
</reference>
<dbReference type="EnsemblPlants" id="evm.model.01.2023">
    <property type="protein sequence ID" value="cds.evm.model.01.2023"/>
    <property type="gene ID" value="evm.TU.01.2023"/>
</dbReference>
<accession>A0A803NJF5</accession>
<dbReference type="EMBL" id="UZAU01000056">
    <property type="status" value="NOT_ANNOTATED_CDS"/>
    <property type="molecule type" value="Genomic_DNA"/>
</dbReference>
<dbReference type="Proteomes" id="UP000596661">
    <property type="component" value="Chromosome 1"/>
</dbReference>
<dbReference type="Gramene" id="evm.model.01.2023">
    <property type="protein sequence ID" value="cds.evm.model.01.2023"/>
    <property type="gene ID" value="evm.TU.01.2023"/>
</dbReference>
<evidence type="ECO:0000313" key="2">
    <source>
        <dbReference type="Proteomes" id="UP000596661"/>
    </source>
</evidence>
<name>A0A803NJF5_CANSA</name>
<evidence type="ECO:0000313" key="1">
    <source>
        <dbReference type="EnsemblPlants" id="cds.evm.model.01.2023"/>
    </source>
</evidence>
<reference evidence="1" key="2">
    <citation type="submission" date="2021-03" db="UniProtKB">
        <authorList>
            <consortium name="EnsemblPlants"/>
        </authorList>
    </citation>
    <scope>IDENTIFICATION</scope>
</reference>
<protein>
    <submittedName>
        <fullName evidence="1">Uncharacterized protein</fullName>
    </submittedName>
</protein>
<organism evidence="1 2">
    <name type="scientific">Cannabis sativa</name>
    <name type="common">Hemp</name>
    <name type="synonym">Marijuana</name>
    <dbReference type="NCBI Taxonomy" id="3483"/>
    <lineage>
        <taxon>Eukaryota</taxon>
        <taxon>Viridiplantae</taxon>
        <taxon>Streptophyta</taxon>
        <taxon>Embryophyta</taxon>
        <taxon>Tracheophyta</taxon>
        <taxon>Spermatophyta</taxon>
        <taxon>Magnoliopsida</taxon>
        <taxon>eudicotyledons</taxon>
        <taxon>Gunneridae</taxon>
        <taxon>Pentapetalae</taxon>
        <taxon>rosids</taxon>
        <taxon>fabids</taxon>
        <taxon>Rosales</taxon>
        <taxon>Cannabaceae</taxon>
        <taxon>Cannabis</taxon>
    </lineage>
</organism>
<dbReference type="AlphaFoldDB" id="A0A803NJF5"/>